<name>A0A9N9AJW5_9GLOM</name>
<accession>A0A9N9AJW5</accession>
<feature type="non-terminal residue" evidence="1">
    <location>
        <position position="1"/>
    </location>
</feature>
<evidence type="ECO:0000313" key="2">
    <source>
        <dbReference type="Proteomes" id="UP000789570"/>
    </source>
</evidence>
<keyword evidence="2" id="KW-1185">Reference proteome</keyword>
<comment type="caution">
    <text evidence="1">The sequence shown here is derived from an EMBL/GenBank/DDBJ whole genome shotgun (WGS) entry which is preliminary data.</text>
</comment>
<protein>
    <submittedName>
        <fullName evidence="1">6157_t:CDS:1</fullName>
    </submittedName>
</protein>
<evidence type="ECO:0000313" key="1">
    <source>
        <dbReference type="EMBL" id="CAG8535651.1"/>
    </source>
</evidence>
<organism evidence="1 2">
    <name type="scientific">Funneliformis caledonium</name>
    <dbReference type="NCBI Taxonomy" id="1117310"/>
    <lineage>
        <taxon>Eukaryota</taxon>
        <taxon>Fungi</taxon>
        <taxon>Fungi incertae sedis</taxon>
        <taxon>Mucoromycota</taxon>
        <taxon>Glomeromycotina</taxon>
        <taxon>Glomeromycetes</taxon>
        <taxon>Glomerales</taxon>
        <taxon>Glomeraceae</taxon>
        <taxon>Funneliformis</taxon>
    </lineage>
</organism>
<gene>
    <name evidence="1" type="ORF">FCALED_LOCUS5391</name>
</gene>
<sequence>NVSLYNISKLVANTTEVSAHLWDCKRIASLLNTKHDDNLKHTLGPSNIPTIEQAVT</sequence>
<reference evidence="1" key="1">
    <citation type="submission" date="2021-06" db="EMBL/GenBank/DDBJ databases">
        <authorList>
            <person name="Kallberg Y."/>
            <person name="Tangrot J."/>
            <person name="Rosling A."/>
        </authorList>
    </citation>
    <scope>NUCLEOTIDE SEQUENCE</scope>
    <source>
        <strain evidence="1">UK204</strain>
    </source>
</reference>
<proteinExistence type="predicted"/>
<dbReference type="AlphaFoldDB" id="A0A9N9AJW5"/>
<dbReference type="Proteomes" id="UP000789570">
    <property type="component" value="Unassembled WGS sequence"/>
</dbReference>
<dbReference type="EMBL" id="CAJVPQ010001160">
    <property type="protein sequence ID" value="CAG8535651.1"/>
    <property type="molecule type" value="Genomic_DNA"/>
</dbReference>